<dbReference type="PANTHER" id="PTHR38478">
    <property type="entry name" value="PEPTIDASE M1A AND M12B"/>
    <property type="match status" value="1"/>
</dbReference>
<dbReference type="Proteomes" id="UP001461163">
    <property type="component" value="Unassembled WGS sequence"/>
</dbReference>
<evidence type="ECO:0000259" key="3">
    <source>
        <dbReference type="Pfam" id="PF17148"/>
    </source>
</evidence>
<gene>
    <name evidence="4" type="ORF">WNY77_12215</name>
</gene>
<name>A0ABU9SWB9_9ALTE</name>
<protein>
    <submittedName>
        <fullName evidence="4">Zinc-dependent metalloprotease</fullName>
    </submittedName>
</protein>
<evidence type="ECO:0000256" key="1">
    <source>
        <dbReference type="SAM" id="SignalP"/>
    </source>
</evidence>
<proteinExistence type="predicted"/>
<evidence type="ECO:0000259" key="2">
    <source>
        <dbReference type="Pfam" id="PF16313"/>
    </source>
</evidence>
<dbReference type="GO" id="GO:0008237">
    <property type="term" value="F:metallopeptidase activity"/>
    <property type="evidence" value="ECO:0007669"/>
    <property type="project" value="UniProtKB-KW"/>
</dbReference>
<evidence type="ECO:0000313" key="4">
    <source>
        <dbReference type="EMBL" id="MEM5498165.1"/>
    </source>
</evidence>
<dbReference type="EMBL" id="JBBMQS010000006">
    <property type="protein sequence ID" value="MEM5498165.1"/>
    <property type="molecule type" value="Genomic_DNA"/>
</dbReference>
<keyword evidence="4" id="KW-0482">Metalloprotease</keyword>
<keyword evidence="4" id="KW-0378">Hydrolase</keyword>
<feature type="signal peptide" evidence="1">
    <location>
        <begin position="1"/>
        <end position="26"/>
    </location>
</feature>
<dbReference type="RefSeq" id="WP_342881859.1">
    <property type="nucleotide sequence ID" value="NZ_JBBMQS010000006.1"/>
</dbReference>
<dbReference type="InterPro" id="IPR034032">
    <property type="entry name" value="Zn_MMP-like_bac"/>
</dbReference>
<dbReference type="CDD" id="cd04276">
    <property type="entry name" value="ZnMc_MMP_like_2"/>
    <property type="match status" value="1"/>
</dbReference>
<dbReference type="InterPro" id="IPR032534">
    <property type="entry name" value="EcxA_zinc-bd"/>
</dbReference>
<keyword evidence="5" id="KW-1185">Reference proteome</keyword>
<comment type="caution">
    <text evidence="4">The sequence shown here is derived from an EMBL/GenBank/DDBJ whole genome shotgun (WGS) entry which is preliminary data.</text>
</comment>
<reference evidence="4 5" key="1">
    <citation type="submission" date="2024-03" db="EMBL/GenBank/DDBJ databases">
        <title>Community enrichment and isolation of bacterial strains for fucoidan degradation.</title>
        <authorList>
            <person name="Sichert A."/>
        </authorList>
    </citation>
    <scope>NUCLEOTIDE SEQUENCE [LARGE SCALE GENOMIC DNA]</scope>
    <source>
        <strain evidence="4 5">AS12</strain>
    </source>
</reference>
<keyword evidence="1" id="KW-0732">Signal</keyword>
<dbReference type="Pfam" id="PF17148">
    <property type="entry name" value="DUF5117"/>
    <property type="match status" value="1"/>
</dbReference>
<feature type="domain" description="DUF5117" evidence="3">
    <location>
        <begin position="89"/>
        <end position="281"/>
    </location>
</feature>
<feature type="domain" description="EcxA zinc-binding" evidence="2">
    <location>
        <begin position="409"/>
        <end position="718"/>
    </location>
</feature>
<organism evidence="4 5">
    <name type="scientific">Paraglaciecola mesophila</name>
    <dbReference type="NCBI Taxonomy" id="197222"/>
    <lineage>
        <taxon>Bacteria</taxon>
        <taxon>Pseudomonadati</taxon>
        <taxon>Pseudomonadota</taxon>
        <taxon>Gammaproteobacteria</taxon>
        <taxon>Alteromonadales</taxon>
        <taxon>Alteromonadaceae</taxon>
        <taxon>Paraglaciecola</taxon>
    </lineage>
</organism>
<evidence type="ECO:0000313" key="5">
    <source>
        <dbReference type="Proteomes" id="UP001461163"/>
    </source>
</evidence>
<keyword evidence="4" id="KW-0645">Protease</keyword>
<dbReference type="Pfam" id="PF16313">
    <property type="entry name" value="DUF4953"/>
    <property type="match status" value="1"/>
</dbReference>
<dbReference type="PANTHER" id="PTHR38478:SF1">
    <property type="entry name" value="ZINC DEPENDENT METALLOPROTEASE DOMAIN LIPOPROTEIN"/>
    <property type="match status" value="1"/>
</dbReference>
<dbReference type="SUPFAM" id="SSF55486">
    <property type="entry name" value="Metalloproteases ('zincins'), catalytic domain"/>
    <property type="match status" value="1"/>
</dbReference>
<sequence>MLLSRGRGVVFLLSALMYLMAGAVNANSNAKSIAEFTDGMAHKAGFFDFYYDDENDKVYLRVDKLAQPFLFQSSLPQGIGSNDIGLDRGQLGETRLVEFQRFGNKVMLKQLNTAYRATSANPAEQASIDEAFADSVLVGLPVVASNENIVLVDYTDFLLSDIHQISERLTATKQGTYSPDASRSGVYLARSKAFVDNTELESMVTFAGSQPGEYVKQVTPAPKSISVHLHHSLIRLPDNKYQPRKFVPFSGYWALGYEDYSAPLDQSMTTQFIPRHRLSKKNPKAKTSEALEPIVYYLDPGIPEPVLGALLDGARWWNQAFSKIGYKDAFQVKVLPKGADPMDVRYNVIQWVHRATRGWSYGSSVVDPRTGEIIKGHVTLGSLRVRQDYLIALGLTSPFGNAKGATDTQAQQEMALARIRQLSAHEVGHTLGISHNFAASEYGRESVMDYPHPYISLKNGKISLEGAYATGMGKWDDYVIAYGYQTYSSTQGEAAGLSELVTQARASGMRYQSDPDARPLHAANPSGSLWDNGADAVTELKRISDVRSVAIQQFGISSIPSGDTLSSLEERFVPIYLLHRYQLDAVAKLIGGVEYEYESKGDYTQPKGAKVVASKAQQDAVNALLDTLQPAYLTVPQHIVNLIPPKAYGESRDRESFNGRTGLTFDPVSAGESAANYSLTLLLQPQRLNRLAQQHSADKDAPSVNSVISTLLTRSLKQQSDKQLAQRINYVVLDGLVKVLAEPEIAPEVAGAVELQLRDLTKWLGSLQKRGQNRVLAEQLNQFWQTGEWPTHFEPKPLPPGSPI</sequence>
<accession>A0ABU9SWB9</accession>
<feature type="chain" id="PRO_5045098817" evidence="1">
    <location>
        <begin position="27"/>
        <end position="804"/>
    </location>
</feature>
<dbReference type="InterPro" id="IPR033413">
    <property type="entry name" value="DUF5117"/>
</dbReference>